<feature type="region of interest" description="Disordered" evidence="7">
    <location>
        <begin position="73"/>
        <end position="119"/>
    </location>
</feature>
<dbReference type="SUPFAM" id="SSF117856">
    <property type="entry name" value="AF0104/ALDC/Ptd012-like"/>
    <property type="match status" value="1"/>
</dbReference>
<evidence type="ECO:0000313" key="10">
    <source>
        <dbReference type="Proteomes" id="UP000028999"/>
    </source>
</evidence>
<dbReference type="PANTHER" id="PTHR31500">
    <property type="entry name" value="AT-HOOK MOTIF NUCLEAR-LOCALIZED PROTEIN 9"/>
    <property type="match status" value="1"/>
</dbReference>
<dbReference type="PaxDb" id="3708-A0A078JS65"/>
<dbReference type="SMR" id="A0A078JS65"/>
<evidence type="ECO:0000256" key="7">
    <source>
        <dbReference type="SAM" id="MobiDB-lite"/>
    </source>
</evidence>
<feature type="domain" description="PPC" evidence="8">
    <location>
        <begin position="113"/>
        <end position="255"/>
    </location>
</feature>
<keyword evidence="4 6" id="KW-0804">Transcription</keyword>
<feature type="region of interest" description="Disordered" evidence="7">
    <location>
        <begin position="1"/>
        <end position="56"/>
    </location>
</feature>
<reference evidence="9 10" key="1">
    <citation type="journal article" date="2014" name="Science">
        <title>Plant genetics. Early allopolyploid evolution in the post-Neolithic Brassica napus oilseed genome.</title>
        <authorList>
            <person name="Chalhoub B."/>
            <person name="Denoeud F."/>
            <person name="Liu S."/>
            <person name="Parkin I.A."/>
            <person name="Tang H."/>
            <person name="Wang X."/>
            <person name="Chiquet J."/>
            <person name="Belcram H."/>
            <person name="Tong C."/>
            <person name="Samans B."/>
            <person name="Correa M."/>
            <person name="Da Silva C."/>
            <person name="Just J."/>
            <person name="Falentin C."/>
            <person name="Koh C.S."/>
            <person name="Le Clainche I."/>
            <person name="Bernard M."/>
            <person name="Bento P."/>
            <person name="Noel B."/>
            <person name="Labadie K."/>
            <person name="Alberti A."/>
            <person name="Charles M."/>
            <person name="Arnaud D."/>
            <person name="Guo H."/>
            <person name="Daviaud C."/>
            <person name="Alamery S."/>
            <person name="Jabbari K."/>
            <person name="Zhao M."/>
            <person name="Edger P.P."/>
            <person name="Chelaifa H."/>
            <person name="Tack D."/>
            <person name="Lassalle G."/>
            <person name="Mestiri I."/>
            <person name="Schnel N."/>
            <person name="Le Paslier M.C."/>
            <person name="Fan G."/>
            <person name="Renault V."/>
            <person name="Bayer P.E."/>
            <person name="Golicz A.A."/>
            <person name="Manoli S."/>
            <person name="Lee T.H."/>
            <person name="Thi V.H."/>
            <person name="Chalabi S."/>
            <person name="Hu Q."/>
            <person name="Fan C."/>
            <person name="Tollenaere R."/>
            <person name="Lu Y."/>
            <person name="Battail C."/>
            <person name="Shen J."/>
            <person name="Sidebottom C.H."/>
            <person name="Wang X."/>
            <person name="Canaguier A."/>
            <person name="Chauveau A."/>
            <person name="Berard A."/>
            <person name="Deniot G."/>
            <person name="Guan M."/>
            <person name="Liu Z."/>
            <person name="Sun F."/>
            <person name="Lim Y.P."/>
            <person name="Lyons E."/>
            <person name="Town C.D."/>
            <person name="Bancroft I."/>
            <person name="Wang X."/>
            <person name="Meng J."/>
            <person name="Ma J."/>
            <person name="Pires J.C."/>
            <person name="King G.J."/>
            <person name="Brunel D."/>
            <person name="Delourme R."/>
            <person name="Renard M."/>
            <person name="Aury J.M."/>
            <person name="Adams K.L."/>
            <person name="Batley J."/>
            <person name="Snowdon R.J."/>
            <person name="Tost J."/>
            <person name="Edwards D."/>
            <person name="Zhou Y."/>
            <person name="Hua W."/>
            <person name="Sharpe A.G."/>
            <person name="Paterson A.H."/>
            <person name="Guan C."/>
            <person name="Wincker P."/>
        </authorList>
    </citation>
    <scope>NUCLEOTIDE SEQUENCE [LARGE SCALE GENOMIC DNA]</scope>
    <source>
        <strain evidence="10">cv. Darmor-bzh</strain>
    </source>
</reference>
<feature type="region of interest" description="Disordered" evidence="7">
    <location>
        <begin position="251"/>
        <end position="297"/>
    </location>
</feature>
<comment type="function">
    <text evidence="6">Transcription factor that specifically binds AT-rich DNA sequences related to the nuclear matrix attachment regions (MARs).</text>
</comment>
<keyword evidence="2 6" id="KW-0805">Transcription regulation</keyword>
<evidence type="ECO:0000313" key="9">
    <source>
        <dbReference type="EMBL" id="CDY68252.1"/>
    </source>
</evidence>
<dbReference type="AlphaFoldDB" id="A0A078JS65"/>
<evidence type="ECO:0000256" key="3">
    <source>
        <dbReference type="ARBA" id="ARBA00023125"/>
    </source>
</evidence>
<protein>
    <recommendedName>
        <fullName evidence="6">AT-hook motif nuclear-localized protein</fullName>
    </recommendedName>
</protein>
<feature type="compositionally biased region" description="Low complexity" evidence="7">
    <location>
        <begin position="8"/>
        <end position="22"/>
    </location>
</feature>
<evidence type="ECO:0000256" key="6">
    <source>
        <dbReference type="RuleBase" id="RU367031"/>
    </source>
</evidence>
<keyword evidence="10" id="KW-1185">Reference proteome</keyword>
<accession>A0A078JS65</accession>
<proteinExistence type="predicted"/>
<evidence type="ECO:0000256" key="4">
    <source>
        <dbReference type="ARBA" id="ARBA00023163"/>
    </source>
</evidence>
<feature type="compositionally biased region" description="Low complexity" evidence="7">
    <location>
        <begin position="251"/>
        <end position="267"/>
    </location>
</feature>
<dbReference type="InterPro" id="IPR039605">
    <property type="entry name" value="AHL"/>
</dbReference>
<comment type="subcellular location">
    <subcellularLocation>
        <location evidence="1 6">Nucleus</location>
    </subcellularLocation>
</comment>
<dbReference type="PANTHER" id="PTHR31500:SF71">
    <property type="entry name" value="AT-HOOK MOTIF NUCLEAR-LOCALIZED PROTEIN"/>
    <property type="match status" value="1"/>
</dbReference>
<evidence type="ECO:0000256" key="1">
    <source>
        <dbReference type="ARBA" id="ARBA00004123"/>
    </source>
</evidence>
<dbReference type="STRING" id="3708.A0A078JS65"/>
<dbReference type="GO" id="GO:0003680">
    <property type="term" value="F:minor groove of adenine-thymine-rich DNA binding"/>
    <property type="evidence" value="ECO:0007669"/>
    <property type="project" value="UniProtKB-UniRule"/>
</dbReference>
<keyword evidence="5 6" id="KW-0539">Nucleus</keyword>
<dbReference type="Proteomes" id="UP000028999">
    <property type="component" value="Unassembled WGS sequence"/>
</dbReference>
<dbReference type="Gramene" id="CDY68252">
    <property type="protein sequence ID" value="CDY68252"/>
    <property type="gene ID" value="GSBRNA2T00072101001"/>
</dbReference>
<dbReference type="OMA" id="EFMNQEP"/>
<dbReference type="PROSITE" id="PS51742">
    <property type="entry name" value="PPC"/>
    <property type="match status" value="1"/>
</dbReference>
<gene>
    <name evidence="9" type="primary">BnaAnng26620D</name>
    <name evidence="9" type="ORF">GSBRNA2T00072101001</name>
</gene>
<dbReference type="Gene3D" id="3.30.1330.80">
    <property type="entry name" value="Hypothetical protein, similar to alpha- acetolactate decarboxylase, domain 2"/>
    <property type="match status" value="1"/>
</dbReference>
<dbReference type="EMBL" id="LK037054">
    <property type="protein sequence ID" value="CDY68252.1"/>
    <property type="molecule type" value="Genomic_DNA"/>
</dbReference>
<dbReference type="CDD" id="cd11378">
    <property type="entry name" value="DUF296"/>
    <property type="match status" value="1"/>
</dbReference>
<evidence type="ECO:0000259" key="8">
    <source>
        <dbReference type="PROSITE" id="PS51742"/>
    </source>
</evidence>
<dbReference type="Pfam" id="PF03479">
    <property type="entry name" value="PCC"/>
    <property type="match status" value="1"/>
</dbReference>
<keyword evidence="3 6" id="KW-0238">DNA-binding</keyword>
<organism evidence="9 10">
    <name type="scientific">Brassica napus</name>
    <name type="common">Rape</name>
    <dbReference type="NCBI Taxonomy" id="3708"/>
    <lineage>
        <taxon>Eukaryota</taxon>
        <taxon>Viridiplantae</taxon>
        <taxon>Streptophyta</taxon>
        <taxon>Embryophyta</taxon>
        <taxon>Tracheophyta</taxon>
        <taxon>Spermatophyta</taxon>
        <taxon>Magnoliopsida</taxon>
        <taxon>eudicotyledons</taxon>
        <taxon>Gunneridae</taxon>
        <taxon>Pentapetalae</taxon>
        <taxon>rosids</taxon>
        <taxon>malvids</taxon>
        <taxon>Brassicales</taxon>
        <taxon>Brassicaceae</taxon>
        <taxon>Brassiceae</taxon>
        <taxon>Brassica</taxon>
    </lineage>
</organism>
<sequence length="297" mass="30971">MDPKEIHQQQQQQNRNAAAAYAGPTSTSQAMHHGLSDGALSLREPQPQQAVMLDGSPYSVSIVAERRWRQLGIEQRDAPDVGGGANAGPPAKRKGRPLGSRDKQPRKASGGGGGPLTAHVIDVNSGEDIAIKLVEFMNQEPREVCILSASGVVSIAVLQSDSPLGFVKYEGLYVITDMSGTFWNTESDDGATVTRTGNLRVTLAGPDCKVVWGCVGGMLVAGSQVQVIVGTFIREGVKLSAASAPANALSLTGGSGPGLPQSQGPSESSEENASKSLGNSTPQPPHHLPLWPGNNPQ</sequence>
<evidence type="ECO:0000256" key="5">
    <source>
        <dbReference type="ARBA" id="ARBA00023242"/>
    </source>
</evidence>
<comment type="domain">
    <text evidence="6">The PPC domain mediates interactions between AHL proteins.</text>
</comment>
<evidence type="ECO:0000256" key="2">
    <source>
        <dbReference type="ARBA" id="ARBA00023015"/>
    </source>
</evidence>
<dbReference type="GO" id="GO:0005634">
    <property type="term" value="C:nucleus"/>
    <property type="evidence" value="ECO:0007669"/>
    <property type="project" value="UniProtKB-SubCell"/>
</dbReference>
<name>A0A078JS65_BRANA</name>
<dbReference type="InterPro" id="IPR005175">
    <property type="entry name" value="PPC_dom"/>
</dbReference>